<dbReference type="OrthoDB" id="30052at2"/>
<protein>
    <submittedName>
        <fullName evidence="2">DUF4394 domain-containing protein</fullName>
    </submittedName>
</protein>
<evidence type="ECO:0000313" key="2">
    <source>
        <dbReference type="EMBL" id="RVU47736.1"/>
    </source>
</evidence>
<sequence length="328" mass="33732">MEPTYPRPATDRAHVLPSLKERPVTPATCVSSLPKRHRARATLRRAALACALLLAPAWSAWAGPVGYSAWDVSGTDKLVRFDLATGVGTVIGRIQNADGTEGYSDVDGLAFDAQGLLWAVNDTDNALLSINASTGVAIEVGLLGSGINDMGLAFVGSTLYMSATNSADTVGSLYTVNTTTGAATKVGDFSNGLNVRSLGYYGGSLFGWTGDDTLVSINTANAATTTIGSFGFSPAGRDGMDVDPNTGVIWGLGDAEARTYTLNASTGLATVVAQQVCVENNVSNVNCSGGGFNGLAIQAVPEPGSLALAGLGLLAAWAPRARRRALRT</sequence>
<dbReference type="InterPro" id="IPR013424">
    <property type="entry name" value="Ice-binding_C"/>
</dbReference>
<name>A0A437RLQ3_9BURK</name>
<proteinExistence type="predicted"/>
<feature type="domain" description="Ice-binding protein C-terminal" evidence="1">
    <location>
        <begin position="299"/>
        <end position="320"/>
    </location>
</feature>
<dbReference type="AlphaFoldDB" id="A0A437RLQ3"/>
<keyword evidence="3" id="KW-1185">Reference proteome</keyword>
<accession>A0A437RLQ3</accession>
<evidence type="ECO:0000259" key="1">
    <source>
        <dbReference type="Pfam" id="PF07589"/>
    </source>
</evidence>
<comment type="caution">
    <text evidence="2">The sequence shown here is derived from an EMBL/GenBank/DDBJ whole genome shotgun (WGS) entry which is preliminary data.</text>
</comment>
<organism evidence="2 3">
    <name type="scientific">Rubrivivax rivuli</name>
    <dbReference type="NCBI Taxonomy" id="1862385"/>
    <lineage>
        <taxon>Bacteria</taxon>
        <taxon>Pseudomonadati</taxon>
        <taxon>Pseudomonadota</taxon>
        <taxon>Betaproteobacteria</taxon>
        <taxon>Burkholderiales</taxon>
        <taxon>Sphaerotilaceae</taxon>
        <taxon>Rubrivivax</taxon>
    </lineage>
</organism>
<gene>
    <name evidence="2" type="ORF">EOE66_08395</name>
</gene>
<reference evidence="2 3" key="1">
    <citation type="submission" date="2019-01" db="EMBL/GenBank/DDBJ databases">
        <authorList>
            <person name="Chen W.-M."/>
        </authorList>
    </citation>
    <scope>NUCLEOTIDE SEQUENCE [LARGE SCALE GENOMIC DNA]</scope>
    <source>
        <strain evidence="2 3">KYPY4</strain>
    </source>
</reference>
<evidence type="ECO:0000313" key="3">
    <source>
        <dbReference type="Proteomes" id="UP000285575"/>
    </source>
</evidence>
<dbReference type="Pfam" id="PF07589">
    <property type="entry name" value="PEP-CTERM"/>
    <property type="match status" value="1"/>
</dbReference>
<dbReference type="Gene3D" id="2.130.10.10">
    <property type="entry name" value="YVTN repeat-like/Quinoprotein amine dehydrogenase"/>
    <property type="match status" value="1"/>
</dbReference>
<dbReference type="SUPFAM" id="SSF75011">
    <property type="entry name" value="3-carboxy-cis,cis-mucoante lactonizing enzyme"/>
    <property type="match status" value="1"/>
</dbReference>
<dbReference type="Proteomes" id="UP000285575">
    <property type="component" value="Unassembled WGS sequence"/>
</dbReference>
<dbReference type="InterPro" id="IPR015943">
    <property type="entry name" value="WD40/YVTN_repeat-like_dom_sf"/>
</dbReference>
<dbReference type="EMBL" id="SACR01000002">
    <property type="protein sequence ID" value="RVU47736.1"/>
    <property type="molecule type" value="Genomic_DNA"/>
</dbReference>